<dbReference type="EMBL" id="NHYE01000316">
    <property type="protein sequence ID" value="PPR06462.1"/>
    <property type="molecule type" value="Genomic_DNA"/>
</dbReference>
<dbReference type="GO" id="GO:0051213">
    <property type="term" value="F:dioxygenase activity"/>
    <property type="evidence" value="ECO:0007669"/>
    <property type="project" value="UniProtKB-KW"/>
</dbReference>
<feature type="region of interest" description="Disordered" evidence="7">
    <location>
        <begin position="270"/>
        <end position="295"/>
    </location>
</feature>
<dbReference type="InterPro" id="IPR045341">
    <property type="entry name" value="DUF6532"/>
</dbReference>
<keyword evidence="5" id="KW-0408">Iron</keyword>
<accession>A0A409YTX8</accession>
<dbReference type="InterPro" id="IPR024779">
    <property type="entry name" value="2OGFeDO_JBP1/TET_oxygenase_dom"/>
</dbReference>
<evidence type="ECO:0000256" key="3">
    <source>
        <dbReference type="ARBA" id="ARBA00022964"/>
    </source>
</evidence>
<keyword evidence="4" id="KW-0560">Oxidoreductase</keyword>
<comment type="caution">
    <text evidence="10">The sequence shown here is derived from an EMBL/GenBank/DDBJ whole genome shotgun (WGS) entry which is preliminary data.</text>
</comment>
<comment type="cofactor">
    <cofactor evidence="1">
        <name>Fe(2+)</name>
        <dbReference type="ChEBI" id="CHEBI:29033"/>
    </cofactor>
</comment>
<gene>
    <name evidence="10" type="ORF">CVT26_006458</name>
</gene>
<dbReference type="Pfam" id="PF12851">
    <property type="entry name" value="Tet_JBP"/>
    <property type="match status" value="1"/>
</dbReference>
<evidence type="ECO:0000256" key="2">
    <source>
        <dbReference type="ARBA" id="ARBA00022723"/>
    </source>
</evidence>
<protein>
    <submittedName>
        <fullName evidence="10">Uncharacterized protein</fullName>
    </submittedName>
</protein>
<evidence type="ECO:0000256" key="6">
    <source>
        <dbReference type="SAM" id="Coils"/>
    </source>
</evidence>
<dbReference type="AlphaFoldDB" id="A0A409YTX8"/>
<dbReference type="Pfam" id="PF20149">
    <property type="entry name" value="DUF6532"/>
    <property type="match status" value="1"/>
</dbReference>
<evidence type="ECO:0000256" key="1">
    <source>
        <dbReference type="ARBA" id="ARBA00001954"/>
    </source>
</evidence>
<dbReference type="GO" id="GO:0046872">
    <property type="term" value="F:metal ion binding"/>
    <property type="evidence" value="ECO:0007669"/>
    <property type="project" value="UniProtKB-KW"/>
</dbReference>
<keyword evidence="3" id="KW-0223">Dioxygenase</keyword>
<dbReference type="Gene3D" id="3.60.130.30">
    <property type="match status" value="1"/>
</dbReference>
<feature type="domain" description="DUF6532" evidence="9">
    <location>
        <begin position="707"/>
        <end position="917"/>
    </location>
</feature>
<feature type="compositionally biased region" description="Basic residues" evidence="7">
    <location>
        <begin position="663"/>
        <end position="676"/>
    </location>
</feature>
<feature type="domain" description="2OGFeDO JBP1/TET oxygenase" evidence="8">
    <location>
        <begin position="287"/>
        <end position="433"/>
    </location>
</feature>
<evidence type="ECO:0000256" key="7">
    <source>
        <dbReference type="SAM" id="MobiDB-lite"/>
    </source>
</evidence>
<sequence length="1015" mass="113161">MLPPENTLGKLVVRDIIPAISKLQKSCCLSFGTFFHQALLYENLTLPETEVAEFVRSDEFFDRVTFNAFTKPRNWKLWAPCWNGNDPALPANPFNTVNRTILSLPVLTVQIPSISPATEDGDIDSPLTPLSSSDGYESEGREHTPSPAPTLEPPAPSTTPVTVIETNYDPDLEENKKEDFTSEGVKDFGAYIKVSNDCGRGARLRVNDVNGDVIFLVYRDLPDDLRERLYDILKAIFTTKLEYADSEAAGEFLAQLAMHLGNWNKYPTHGDGYPDDQEPAASLKNKKKTSSCLPRSTHDTQRLSEIYRLLKQCLKEIFEWMKIAFKQTFPDDFEVICEFSKNLPGDEASPVYPFSGLVVNLNVSTRIHRDFQDLRLCLVMPIMDPSCTGGDLCFKEPGIRLQMRCGDMVAFPSNRISHYNTHFKGERASLVFHTDSNGQAWVNSFNKWGDNNLNSLSSMPETRSTNSRKNTASTTKATAKKKSTGKAPSSEIIPSDISAVAMETYRQVLAKIEAKKRAAKAAEDAAIRERNRELLDADGQDSDTERANPPHKKKKTNANVLELSSDEEELASGLRSIQAQAAPQAGQRSQEEEEDTIEDRGSDDDGQEALQHESDIEEGLQAELQDVDVDDVDVNMDSPVSGDGELSNEINVRLTPEPGHTMVHNHSKSKGQRAKAGHSSSVNMSSNTSKVVEKNFTPRTLRLAIASKSHVRTRTVYEEPFPRNNKIARINFAWKTVKESAIASNDNDIIQAYKRAVKNTAVKSQLMKFTLYGRTGLISSIISKARDKVRSFYGLAGDPDAVKKDVEWLLKDSHFLYGGINLKERTVDQMQPFGCQLIVDIIEAQWFPSTSRSKLDLETTNRIYERKDLPLNVLLLSVTAIEHGLKEWSSNGRKACQITFSEDTAKQSYERHLGHWKYFEEQMKAWPAWFKRKTLAQILANHSNFDIDAKDNDFAGLDFAALDSLAGYEGQGSLAEEGQTGVQVQVDSLRSNADNGHGSAHSSEGPTDMENTTSA</sequence>
<evidence type="ECO:0000256" key="4">
    <source>
        <dbReference type="ARBA" id="ARBA00023002"/>
    </source>
</evidence>
<feature type="region of interest" description="Disordered" evidence="7">
    <location>
        <begin position="115"/>
        <end position="162"/>
    </location>
</feature>
<keyword evidence="2" id="KW-0479">Metal-binding</keyword>
<name>A0A409YTX8_9AGAR</name>
<feature type="region of interest" description="Disordered" evidence="7">
    <location>
        <begin position="532"/>
        <end position="614"/>
    </location>
</feature>
<evidence type="ECO:0000259" key="9">
    <source>
        <dbReference type="Pfam" id="PF20149"/>
    </source>
</evidence>
<dbReference type="OrthoDB" id="2690740at2759"/>
<dbReference type="Proteomes" id="UP000284706">
    <property type="component" value="Unassembled WGS sequence"/>
</dbReference>
<evidence type="ECO:0000259" key="8">
    <source>
        <dbReference type="Pfam" id="PF12851"/>
    </source>
</evidence>
<evidence type="ECO:0000313" key="11">
    <source>
        <dbReference type="Proteomes" id="UP000284706"/>
    </source>
</evidence>
<feature type="compositionally biased region" description="Acidic residues" evidence="7">
    <location>
        <begin position="591"/>
        <end position="607"/>
    </location>
</feature>
<organism evidence="10 11">
    <name type="scientific">Gymnopilus dilepis</name>
    <dbReference type="NCBI Taxonomy" id="231916"/>
    <lineage>
        <taxon>Eukaryota</taxon>
        <taxon>Fungi</taxon>
        <taxon>Dikarya</taxon>
        <taxon>Basidiomycota</taxon>
        <taxon>Agaricomycotina</taxon>
        <taxon>Agaricomycetes</taxon>
        <taxon>Agaricomycetidae</taxon>
        <taxon>Agaricales</taxon>
        <taxon>Agaricineae</taxon>
        <taxon>Hymenogastraceae</taxon>
        <taxon>Gymnopilus</taxon>
    </lineage>
</organism>
<evidence type="ECO:0000256" key="5">
    <source>
        <dbReference type="ARBA" id="ARBA00023004"/>
    </source>
</evidence>
<feature type="region of interest" description="Disordered" evidence="7">
    <location>
        <begin position="663"/>
        <end position="690"/>
    </location>
</feature>
<proteinExistence type="predicted"/>
<keyword evidence="11" id="KW-1185">Reference proteome</keyword>
<evidence type="ECO:0000313" key="10">
    <source>
        <dbReference type="EMBL" id="PPR06462.1"/>
    </source>
</evidence>
<keyword evidence="6" id="KW-0175">Coiled coil</keyword>
<feature type="coiled-coil region" evidence="6">
    <location>
        <begin position="502"/>
        <end position="532"/>
    </location>
</feature>
<feature type="region of interest" description="Disordered" evidence="7">
    <location>
        <begin position="977"/>
        <end position="1015"/>
    </location>
</feature>
<feature type="region of interest" description="Disordered" evidence="7">
    <location>
        <begin position="456"/>
        <end position="491"/>
    </location>
</feature>
<feature type="compositionally biased region" description="Polar residues" evidence="7">
    <location>
        <begin position="456"/>
        <end position="470"/>
    </location>
</feature>
<feature type="compositionally biased region" description="Polar residues" evidence="7">
    <location>
        <begin position="980"/>
        <end position="1015"/>
    </location>
</feature>
<feature type="compositionally biased region" description="Low complexity" evidence="7">
    <location>
        <begin position="679"/>
        <end position="690"/>
    </location>
</feature>
<dbReference type="InParanoid" id="A0A409YTX8"/>
<feature type="compositionally biased region" description="Pro residues" evidence="7">
    <location>
        <begin position="146"/>
        <end position="157"/>
    </location>
</feature>
<reference evidence="10 11" key="1">
    <citation type="journal article" date="2018" name="Evol. Lett.">
        <title>Horizontal gene cluster transfer increased hallucinogenic mushroom diversity.</title>
        <authorList>
            <person name="Reynolds H.T."/>
            <person name="Vijayakumar V."/>
            <person name="Gluck-Thaler E."/>
            <person name="Korotkin H.B."/>
            <person name="Matheny P.B."/>
            <person name="Slot J.C."/>
        </authorList>
    </citation>
    <scope>NUCLEOTIDE SEQUENCE [LARGE SCALE GENOMIC DNA]</scope>
    <source>
        <strain evidence="10 11">SRW20</strain>
    </source>
</reference>